<comment type="caution">
    <text evidence="1">The sequence shown here is derived from an EMBL/GenBank/DDBJ whole genome shotgun (WGS) entry which is preliminary data.</text>
</comment>
<name>A0A8H3R5S5_9GLOM</name>
<dbReference type="Proteomes" id="UP000615446">
    <property type="component" value="Unassembled WGS sequence"/>
</dbReference>
<reference evidence="1" key="1">
    <citation type="submission" date="2019-10" db="EMBL/GenBank/DDBJ databases">
        <title>Conservation and host-specific expression of non-tandemly repeated heterogenous ribosome RNA gene in arbuscular mycorrhizal fungi.</title>
        <authorList>
            <person name="Maeda T."/>
            <person name="Kobayashi Y."/>
            <person name="Nakagawa T."/>
            <person name="Ezawa T."/>
            <person name="Yamaguchi K."/>
            <person name="Bino T."/>
            <person name="Nishimoto Y."/>
            <person name="Shigenobu S."/>
            <person name="Kawaguchi M."/>
        </authorList>
    </citation>
    <scope>NUCLEOTIDE SEQUENCE</scope>
    <source>
        <strain evidence="1">HR1</strain>
    </source>
</reference>
<gene>
    <name evidence="1" type="ORF">RCL2_003076900</name>
</gene>
<dbReference type="InterPro" id="IPR036397">
    <property type="entry name" value="RNaseH_sf"/>
</dbReference>
<dbReference type="Gene3D" id="3.30.420.10">
    <property type="entry name" value="Ribonuclease H-like superfamily/Ribonuclease H"/>
    <property type="match status" value="1"/>
</dbReference>
<dbReference type="AlphaFoldDB" id="A0A8H3R5S5"/>
<evidence type="ECO:0000313" key="2">
    <source>
        <dbReference type="Proteomes" id="UP000615446"/>
    </source>
</evidence>
<dbReference type="GO" id="GO:0003676">
    <property type="term" value="F:nucleic acid binding"/>
    <property type="evidence" value="ECO:0007669"/>
    <property type="project" value="InterPro"/>
</dbReference>
<evidence type="ECO:0008006" key="3">
    <source>
        <dbReference type="Google" id="ProtNLM"/>
    </source>
</evidence>
<dbReference type="SUPFAM" id="SSF53098">
    <property type="entry name" value="Ribonuclease H-like"/>
    <property type="match status" value="1"/>
</dbReference>
<dbReference type="EMBL" id="BLAL01000356">
    <property type="protein sequence ID" value="GET04467.1"/>
    <property type="molecule type" value="Genomic_DNA"/>
</dbReference>
<proteinExistence type="predicted"/>
<evidence type="ECO:0000313" key="1">
    <source>
        <dbReference type="EMBL" id="GET04467.1"/>
    </source>
</evidence>
<sequence>MVDSDSASPSLLCNSPALPSPVVLPPGSPYRAEAAAIYAALSITPDDFIVSIYTDSHAAVDGLRSCASSTYTNSHFYYKTTNFEL</sequence>
<protein>
    <recommendedName>
        <fullName evidence="3">RNase H type-1 domain-containing protein</fullName>
    </recommendedName>
</protein>
<dbReference type="InterPro" id="IPR012337">
    <property type="entry name" value="RNaseH-like_sf"/>
</dbReference>
<accession>A0A8H3R5S5</accession>
<organism evidence="1 2">
    <name type="scientific">Rhizophagus clarus</name>
    <dbReference type="NCBI Taxonomy" id="94130"/>
    <lineage>
        <taxon>Eukaryota</taxon>
        <taxon>Fungi</taxon>
        <taxon>Fungi incertae sedis</taxon>
        <taxon>Mucoromycota</taxon>
        <taxon>Glomeromycotina</taxon>
        <taxon>Glomeromycetes</taxon>
        <taxon>Glomerales</taxon>
        <taxon>Glomeraceae</taxon>
        <taxon>Rhizophagus</taxon>
    </lineage>
</organism>